<dbReference type="Pfam" id="PF00043">
    <property type="entry name" value="GST_C"/>
    <property type="match status" value="1"/>
</dbReference>
<dbReference type="FunFam" id="1.20.1050.10:FF:000012">
    <property type="entry name" value="Tau class glutathione S-transferase"/>
    <property type="match status" value="1"/>
</dbReference>
<protein>
    <recommendedName>
        <fullName evidence="1">glutathione transferase</fullName>
        <ecNumber evidence="1">2.5.1.18</ecNumber>
    </recommendedName>
</protein>
<evidence type="ECO:0000313" key="7">
    <source>
        <dbReference type="EMBL" id="KAK7268658.1"/>
    </source>
</evidence>
<dbReference type="GO" id="GO:0004364">
    <property type="term" value="F:glutathione transferase activity"/>
    <property type="evidence" value="ECO:0007669"/>
    <property type="project" value="UniProtKB-EC"/>
</dbReference>
<evidence type="ECO:0000256" key="4">
    <source>
        <dbReference type="ARBA" id="ARBA00047960"/>
    </source>
</evidence>
<dbReference type="SUPFAM" id="SSF52833">
    <property type="entry name" value="Thioredoxin-like"/>
    <property type="match status" value="1"/>
</dbReference>
<feature type="domain" description="GST N-terminal" evidence="5">
    <location>
        <begin position="2"/>
        <end position="81"/>
    </location>
</feature>
<reference evidence="7 8" key="1">
    <citation type="submission" date="2024-01" db="EMBL/GenBank/DDBJ databases">
        <title>The genomes of 5 underutilized Papilionoideae crops provide insights into root nodulation and disease resistanc.</title>
        <authorList>
            <person name="Yuan L."/>
        </authorList>
    </citation>
    <scope>NUCLEOTIDE SEQUENCE [LARGE SCALE GENOMIC DNA]</scope>
    <source>
        <strain evidence="7">ZHUSHIDOU_FW_LH</strain>
        <tissue evidence="7">Leaf</tissue>
    </source>
</reference>
<dbReference type="EMBL" id="JAYWIO010000004">
    <property type="protein sequence ID" value="KAK7268658.1"/>
    <property type="molecule type" value="Genomic_DNA"/>
</dbReference>
<dbReference type="Gene3D" id="1.20.1050.10">
    <property type="match status" value="1"/>
</dbReference>
<dbReference type="InterPro" id="IPR010987">
    <property type="entry name" value="Glutathione-S-Trfase_C-like"/>
</dbReference>
<dbReference type="Proteomes" id="UP001372338">
    <property type="component" value="Unassembled WGS sequence"/>
</dbReference>
<organism evidence="7 8">
    <name type="scientific">Crotalaria pallida</name>
    <name type="common">Smooth rattlebox</name>
    <name type="synonym">Crotalaria striata</name>
    <dbReference type="NCBI Taxonomy" id="3830"/>
    <lineage>
        <taxon>Eukaryota</taxon>
        <taxon>Viridiplantae</taxon>
        <taxon>Streptophyta</taxon>
        <taxon>Embryophyta</taxon>
        <taxon>Tracheophyta</taxon>
        <taxon>Spermatophyta</taxon>
        <taxon>Magnoliopsida</taxon>
        <taxon>eudicotyledons</taxon>
        <taxon>Gunneridae</taxon>
        <taxon>Pentapetalae</taxon>
        <taxon>rosids</taxon>
        <taxon>fabids</taxon>
        <taxon>Fabales</taxon>
        <taxon>Fabaceae</taxon>
        <taxon>Papilionoideae</taxon>
        <taxon>50 kb inversion clade</taxon>
        <taxon>genistoids sensu lato</taxon>
        <taxon>core genistoids</taxon>
        <taxon>Crotalarieae</taxon>
        <taxon>Crotalaria</taxon>
    </lineage>
</organism>
<dbReference type="SFLD" id="SFLDG00358">
    <property type="entry name" value="Main_(cytGST)"/>
    <property type="match status" value="1"/>
</dbReference>
<dbReference type="InterPro" id="IPR036282">
    <property type="entry name" value="Glutathione-S-Trfase_C_sf"/>
</dbReference>
<dbReference type="PANTHER" id="PTHR11260:SF679">
    <property type="entry name" value="GLUTATHIONE TRANSFERASE"/>
    <property type="match status" value="1"/>
</dbReference>
<dbReference type="SFLD" id="SFLDS00019">
    <property type="entry name" value="Glutathione_Transferase_(cytos"/>
    <property type="match status" value="1"/>
</dbReference>
<dbReference type="EC" id="2.5.1.18" evidence="1"/>
<dbReference type="SUPFAM" id="SSF47616">
    <property type="entry name" value="GST C-terminal domain-like"/>
    <property type="match status" value="1"/>
</dbReference>
<evidence type="ECO:0000259" key="6">
    <source>
        <dbReference type="PROSITE" id="PS50405"/>
    </source>
</evidence>
<feature type="domain" description="GST C-terminal" evidence="6">
    <location>
        <begin position="86"/>
        <end position="220"/>
    </location>
</feature>
<dbReference type="InterPro" id="IPR036249">
    <property type="entry name" value="Thioredoxin-like_sf"/>
</dbReference>
<comment type="caution">
    <text evidence="7">The sequence shown here is derived from an EMBL/GenBank/DDBJ whole genome shotgun (WGS) entry which is preliminary data.</text>
</comment>
<dbReference type="Pfam" id="PF02798">
    <property type="entry name" value="GST_N"/>
    <property type="match status" value="1"/>
</dbReference>
<dbReference type="InterPro" id="IPR004045">
    <property type="entry name" value="Glutathione_S-Trfase_N"/>
</dbReference>
<keyword evidence="8" id="KW-1185">Reference proteome</keyword>
<dbReference type="PROSITE" id="PS50405">
    <property type="entry name" value="GST_CTER"/>
    <property type="match status" value="1"/>
</dbReference>
<evidence type="ECO:0000256" key="1">
    <source>
        <dbReference type="ARBA" id="ARBA00012452"/>
    </source>
</evidence>
<dbReference type="GO" id="GO:0005737">
    <property type="term" value="C:cytoplasm"/>
    <property type="evidence" value="ECO:0007669"/>
    <property type="project" value="TreeGrafter"/>
</dbReference>
<dbReference type="InterPro" id="IPR040079">
    <property type="entry name" value="Glutathione_S-Trfase"/>
</dbReference>
<evidence type="ECO:0000259" key="5">
    <source>
        <dbReference type="PROSITE" id="PS50404"/>
    </source>
</evidence>
<dbReference type="CDD" id="cd03185">
    <property type="entry name" value="GST_C_Tau"/>
    <property type="match status" value="1"/>
</dbReference>
<name>A0AAN9I5W2_CROPI</name>
<comment type="catalytic activity">
    <reaction evidence="4">
        <text>RX + glutathione = an S-substituted glutathione + a halide anion + H(+)</text>
        <dbReference type="Rhea" id="RHEA:16437"/>
        <dbReference type="ChEBI" id="CHEBI:15378"/>
        <dbReference type="ChEBI" id="CHEBI:16042"/>
        <dbReference type="ChEBI" id="CHEBI:17792"/>
        <dbReference type="ChEBI" id="CHEBI:57925"/>
        <dbReference type="ChEBI" id="CHEBI:90779"/>
        <dbReference type="EC" id="2.5.1.18"/>
    </reaction>
</comment>
<proteinExistence type="inferred from homology"/>
<dbReference type="FunFam" id="3.40.30.10:FF:000044">
    <property type="entry name" value="Glutathione S-transferase GSTU6"/>
    <property type="match status" value="1"/>
</dbReference>
<comment type="similarity">
    <text evidence="3">Belongs to the GST superfamily. Tau family.</text>
</comment>
<dbReference type="InterPro" id="IPR004046">
    <property type="entry name" value="GST_C"/>
</dbReference>
<evidence type="ECO:0000313" key="8">
    <source>
        <dbReference type="Proteomes" id="UP001372338"/>
    </source>
</evidence>
<keyword evidence="2" id="KW-0808">Transferase</keyword>
<dbReference type="AlphaFoldDB" id="A0AAN9I5W2"/>
<sequence>MAEVKLHGFWYSPFTLRVVWTLKLKGIAYENIEEDRFNKSPQLLEYNPVYKKTPVLVHGGKPLPESMIIVEYIDETWPHNPLLPSDPYDRAQARFWAKYADDTVSAARALFRRRGEEREKAIEKLWEHLTVVEEHCFVEGKKLFGGDTINIVDIAFGALAEYVVNVEDITDVKVLEAEKFPHFLSWFNNFKNVPVIRENLPDREKVIAASKSIIQKEKVLAS</sequence>
<evidence type="ECO:0000256" key="2">
    <source>
        <dbReference type="ARBA" id="ARBA00022679"/>
    </source>
</evidence>
<gene>
    <name evidence="7" type="ORF">RIF29_21363</name>
</gene>
<dbReference type="PROSITE" id="PS50404">
    <property type="entry name" value="GST_NTER"/>
    <property type="match status" value="1"/>
</dbReference>
<dbReference type="InterPro" id="IPR045073">
    <property type="entry name" value="Omega/Tau-like"/>
</dbReference>
<dbReference type="SFLD" id="SFLDG01152">
    <property type="entry name" value="Main.3:_Omega-_and_Tau-like"/>
    <property type="match status" value="1"/>
</dbReference>
<dbReference type="Gene3D" id="3.40.30.10">
    <property type="entry name" value="Glutaredoxin"/>
    <property type="match status" value="1"/>
</dbReference>
<evidence type="ECO:0000256" key="3">
    <source>
        <dbReference type="ARBA" id="ARBA00025743"/>
    </source>
</evidence>
<dbReference type="CDD" id="cd03058">
    <property type="entry name" value="GST_N_Tau"/>
    <property type="match status" value="1"/>
</dbReference>
<dbReference type="InterPro" id="IPR045074">
    <property type="entry name" value="GST_C_Tau"/>
</dbReference>
<dbReference type="PANTHER" id="PTHR11260">
    <property type="entry name" value="GLUTATHIONE S-TRANSFERASE, GST, SUPERFAMILY, GST DOMAIN CONTAINING"/>
    <property type="match status" value="1"/>
</dbReference>
<accession>A0AAN9I5W2</accession>
<dbReference type="GO" id="GO:0006749">
    <property type="term" value="P:glutathione metabolic process"/>
    <property type="evidence" value="ECO:0007669"/>
    <property type="project" value="InterPro"/>
</dbReference>